<proteinExistence type="predicted"/>
<name>A0A8H3IBK3_9LECA</name>
<evidence type="ECO:0000313" key="2">
    <source>
        <dbReference type="Proteomes" id="UP000664169"/>
    </source>
</evidence>
<dbReference type="Proteomes" id="UP000664169">
    <property type="component" value="Unassembled WGS sequence"/>
</dbReference>
<keyword evidence="2" id="KW-1185">Reference proteome</keyword>
<gene>
    <name evidence="1" type="ORF">GOMPHAMPRED_006971</name>
</gene>
<evidence type="ECO:0000313" key="1">
    <source>
        <dbReference type="EMBL" id="CAF9910145.1"/>
    </source>
</evidence>
<organism evidence="1 2">
    <name type="scientific">Gomphillus americanus</name>
    <dbReference type="NCBI Taxonomy" id="1940652"/>
    <lineage>
        <taxon>Eukaryota</taxon>
        <taxon>Fungi</taxon>
        <taxon>Dikarya</taxon>
        <taxon>Ascomycota</taxon>
        <taxon>Pezizomycotina</taxon>
        <taxon>Lecanoromycetes</taxon>
        <taxon>OSLEUM clade</taxon>
        <taxon>Ostropomycetidae</taxon>
        <taxon>Ostropales</taxon>
        <taxon>Graphidaceae</taxon>
        <taxon>Gomphilloideae</taxon>
        <taxon>Gomphillus</taxon>
    </lineage>
</organism>
<comment type="caution">
    <text evidence="1">The sequence shown here is derived from an EMBL/GenBank/DDBJ whole genome shotgun (WGS) entry which is preliminary data.</text>
</comment>
<protein>
    <submittedName>
        <fullName evidence="1">Uncharacterized protein</fullName>
    </submittedName>
</protein>
<dbReference type="OrthoDB" id="4140442at2759"/>
<dbReference type="AlphaFoldDB" id="A0A8H3IBK3"/>
<sequence>MTVFGVYCLLKTRRMISSMSVVPYTVNANSSQKGLALRIETHRALPGLRRKVIEVPTDTVFTSDRLGIPGSYVSTPLPPTRKERKEEQRWIREQQREKHKDDVMATIAAPFERFGQYFVRGFMGLRDLFSEDGFVHLRIKGRNGTWKVDRDFIWALDNGHAFDKLVKPELF</sequence>
<reference evidence="1" key="1">
    <citation type="submission" date="2021-03" db="EMBL/GenBank/DDBJ databases">
        <authorList>
            <person name="Tagirdzhanova G."/>
        </authorList>
    </citation>
    <scope>NUCLEOTIDE SEQUENCE</scope>
</reference>
<accession>A0A8H3IBK3</accession>
<dbReference type="EMBL" id="CAJPDQ010000005">
    <property type="protein sequence ID" value="CAF9910145.1"/>
    <property type="molecule type" value="Genomic_DNA"/>
</dbReference>